<dbReference type="PROSITE" id="PS01317">
    <property type="entry name" value="SSRP"/>
    <property type="match status" value="1"/>
</dbReference>
<accession>A0A1H9EYY9</accession>
<evidence type="ECO:0000256" key="4">
    <source>
        <dbReference type="SAM" id="MobiDB-lite"/>
    </source>
</evidence>
<feature type="region of interest" description="Disordered" evidence="4">
    <location>
        <begin position="133"/>
        <end position="157"/>
    </location>
</feature>
<dbReference type="Gene3D" id="2.40.280.10">
    <property type="match status" value="1"/>
</dbReference>
<dbReference type="GO" id="GO:0005829">
    <property type="term" value="C:cytosol"/>
    <property type="evidence" value="ECO:0007669"/>
    <property type="project" value="TreeGrafter"/>
</dbReference>
<keyword evidence="2 3" id="KW-0694">RNA-binding</keyword>
<dbReference type="PANTHER" id="PTHR30308:SF2">
    <property type="entry name" value="SSRA-BINDING PROTEIN"/>
    <property type="match status" value="1"/>
</dbReference>
<dbReference type="AlphaFoldDB" id="A0A1H9EYY9"/>
<protein>
    <recommendedName>
        <fullName evidence="3">SsrA-binding protein</fullName>
    </recommendedName>
    <alternativeName>
        <fullName evidence="3">Small protein B</fullName>
    </alternativeName>
</protein>
<dbReference type="HAMAP" id="MF_00023">
    <property type="entry name" value="SmpB"/>
    <property type="match status" value="1"/>
</dbReference>
<dbReference type="STRING" id="355243.SAMN03080615_01131"/>
<dbReference type="NCBIfam" id="TIGR00086">
    <property type="entry name" value="smpB"/>
    <property type="match status" value="1"/>
</dbReference>
<evidence type="ECO:0000256" key="3">
    <source>
        <dbReference type="HAMAP-Rule" id="MF_00023"/>
    </source>
</evidence>
<evidence type="ECO:0000313" key="5">
    <source>
        <dbReference type="EMBL" id="SEQ30443.1"/>
    </source>
</evidence>
<keyword evidence="6" id="KW-1185">Reference proteome</keyword>
<keyword evidence="1 3" id="KW-0963">Cytoplasm</keyword>
<evidence type="ECO:0000313" key="6">
    <source>
        <dbReference type="Proteomes" id="UP000198749"/>
    </source>
</evidence>
<dbReference type="InterPro" id="IPR023620">
    <property type="entry name" value="SmpB"/>
</dbReference>
<dbReference type="CDD" id="cd09294">
    <property type="entry name" value="SmpB"/>
    <property type="match status" value="1"/>
</dbReference>
<dbReference type="OrthoDB" id="9805462at2"/>
<proteinExistence type="inferred from homology"/>
<dbReference type="GO" id="GO:0003723">
    <property type="term" value="F:RNA binding"/>
    <property type="evidence" value="ECO:0007669"/>
    <property type="project" value="UniProtKB-UniRule"/>
</dbReference>
<comment type="similarity">
    <text evidence="3">Belongs to the SmpB family.</text>
</comment>
<dbReference type="RefSeq" id="WP_091355097.1">
    <property type="nucleotide sequence ID" value="NZ_AP025284.1"/>
</dbReference>
<feature type="compositionally biased region" description="Basic and acidic residues" evidence="4">
    <location>
        <begin position="136"/>
        <end position="148"/>
    </location>
</feature>
<evidence type="ECO:0000256" key="2">
    <source>
        <dbReference type="ARBA" id="ARBA00022884"/>
    </source>
</evidence>
<dbReference type="Pfam" id="PF01668">
    <property type="entry name" value="SmpB"/>
    <property type="match status" value="1"/>
</dbReference>
<dbReference type="EMBL" id="FOGB01000002">
    <property type="protein sequence ID" value="SEQ30443.1"/>
    <property type="molecule type" value="Genomic_DNA"/>
</dbReference>
<dbReference type="NCBIfam" id="NF003843">
    <property type="entry name" value="PRK05422.1"/>
    <property type="match status" value="1"/>
</dbReference>
<evidence type="ECO:0000256" key="1">
    <source>
        <dbReference type="ARBA" id="ARBA00022490"/>
    </source>
</evidence>
<organism evidence="5 6">
    <name type="scientific">Amphritea atlantica</name>
    <dbReference type="NCBI Taxonomy" id="355243"/>
    <lineage>
        <taxon>Bacteria</taxon>
        <taxon>Pseudomonadati</taxon>
        <taxon>Pseudomonadota</taxon>
        <taxon>Gammaproteobacteria</taxon>
        <taxon>Oceanospirillales</taxon>
        <taxon>Oceanospirillaceae</taxon>
        <taxon>Amphritea</taxon>
    </lineage>
</organism>
<reference evidence="6" key="1">
    <citation type="submission" date="2016-10" db="EMBL/GenBank/DDBJ databases">
        <authorList>
            <person name="Varghese N."/>
            <person name="Submissions S."/>
        </authorList>
    </citation>
    <scope>NUCLEOTIDE SEQUENCE [LARGE SCALE GENOMIC DNA]</scope>
    <source>
        <strain evidence="6">DSM 18887</strain>
    </source>
</reference>
<comment type="subcellular location">
    <subcellularLocation>
        <location evidence="3">Cytoplasm</location>
    </subcellularLocation>
    <text evidence="3">The tmRNA-SmpB complex associates with stalled 70S ribosomes.</text>
</comment>
<dbReference type="InterPro" id="IPR020081">
    <property type="entry name" value="SsrA-bd_prot_CS"/>
</dbReference>
<gene>
    <name evidence="3" type="primary">smpB</name>
    <name evidence="5" type="ORF">SAMN03080615_01131</name>
</gene>
<dbReference type="GO" id="GO:0070929">
    <property type="term" value="P:trans-translation"/>
    <property type="evidence" value="ECO:0007669"/>
    <property type="project" value="UniProtKB-UniRule"/>
</dbReference>
<name>A0A1H9EYY9_9GAMM</name>
<comment type="function">
    <text evidence="3">Required for rescue of stalled ribosomes mediated by trans-translation. Binds to transfer-messenger RNA (tmRNA), required for stable association of tmRNA with ribosomes. tmRNA and SmpB together mimic tRNA shape, replacing the anticodon stem-loop with SmpB. tmRNA is encoded by the ssrA gene; the 2 termini fold to resemble tRNA(Ala) and it encodes a 'tag peptide', a short internal open reading frame. During trans-translation Ala-aminoacylated tmRNA acts like a tRNA, entering the A-site of stalled ribosomes, displacing the stalled mRNA. The ribosome then switches to translate the ORF on the tmRNA; the nascent peptide is terminated with the 'tag peptide' encoded by the tmRNA and targeted for degradation. The ribosome is freed to recommence translation, which seems to be the essential function of trans-translation.</text>
</comment>
<dbReference type="Proteomes" id="UP000198749">
    <property type="component" value="Unassembled WGS sequence"/>
</dbReference>
<dbReference type="InterPro" id="IPR000037">
    <property type="entry name" value="SsrA-bd_prot"/>
</dbReference>
<dbReference type="SUPFAM" id="SSF74982">
    <property type="entry name" value="Small protein B (SmpB)"/>
    <property type="match status" value="1"/>
</dbReference>
<dbReference type="PANTHER" id="PTHR30308">
    <property type="entry name" value="TMRNA-BINDING COMPONENT OF TRANS-TRANSLATION TAGGING COMPLEX"/>
    <property type="match status" value="1"/>
</dbReference>
<dbReference type="GO" id="GO:0070930">
    <property type="term" value="P:trans-translation-dependent protein tagging"/>
    <property type="evidence" value="ECO:0007669"/>
    <property type="project" value="TreeGrafter"/>
</dbReference>
<sequence length="157" mass="17871">MAKKKAKPSGNTICQNKKARHEYSIDTKFEAGLSLTGWEVKSLREGRGQLVDSYVVLHNGEAWLVGAHFTPLKTASTHVIADPTRQRKLLLHRREIDRLIGAVQAKGFTCVALALYWKNDRVKCEIALAKGKKQHDKRDAEKERDWNRQKQRVLAAK</sequence>